<dbReference type="SUPFAM" id="SSF47095">
    <property type="entry name" value="HMG-box"/>
    <property type="match status" value="1"/>
</dbReference>
<comment type="caution">
    <text evidence="6">The sequence shown here is derived from an EMBL/GenBank/DDBJ whole genome shotgun (WGS) entry which is preliminary data.</text>
</comment>
<evidence type="ECO:0000256" key="4">
    <source>
        <dbReference type="SAM" id="MobiDB-lite"/>
    </source>
</evidence>
<evidence type="ECO:0000256" key="2">
    <source>
        <dbReference type="ARBA" id="ARBA00023242"/>
    </source>
</evidence>
<proteinExistence type="predicted"/>
<feature type="domain" description="HMG box" evidence="5">
    <location>
        <begin position="259"/>
        <end position="332"/>
    </location>
</feature>
<feature type="region of interest" description="Disordered" evidence="4">
    <location>
        <begin position="242"/>
        <end position="263"/>
    </location>
</feature>
<accession>A0A507D7R7</accession>
<gene>
    <name evidence="6" type="ORF">SeLEV6574_g02617</name>
</gene>
<dbReference type="AlphaFoldDB" id="A0A507D7R7"/>
<evidence type="ECO:0000313" key="6">
    <source>
        <dbReference type="EMBL" id="TPX47543.1"/>
    </source>
</evidence>
<protein>
    <recommendedName>
        <fullName evidence="5">HMG box domain-containing protein</fullName>
    </recommendedName>
</protein>
<dbReference type="GO" id="GO:0000978">
    <property type="term" value="F:RNA polymerase II cis-regulatory region sequence-specific DNA binding"/>
    <property type="evidence" value="ECO:0007669"/>
    <property type="project" value="TreeGrafter"/>
</dbReference>
<reference evidence="6 7" key="1">
    <citation type="journal article" date="2019" name="Sci. Rep.">
        <title>Comparative genomics of chytrid fungi reveal insights into the obligate biotrophic and pathogenic lifestyle of Synchytrium endobioticum.</title>
        <authorList>
            <person name="van de Vossenberg B.T.L.H."/>
            <person name="Warris S."/>
            <person name="Nguyen H.D.T."/>
            <person name="van Gent-Pelzer M.P.E."/>
            <person name="Joly D.L."/>
            <person name="van de Geest H.C."/>
            <person name="Bonants P.J.M."/>
            <person name="Smith D.S."/>
            <person name="Levesque C.A."/>
            <person name="van der Lee T.A.J."/>
        </authorList>
    </citation>
    <scope>NUCLEOTIDE SEQUENCE [LARGE SCALE GENOMIC DNA]</scope>
    <source>
        <strain evidence="6 7">LEV6574</strain>
    </source>
</reference>
<dbReference type="PROSITE" id="PS50118">
    <property type="entry name" value="HMG_BOX_2"/>
    <property type="match status" value="1"/>
</dbReference>
<evidence type="ECO:0000256" key="3">
    <source>
        <dbReference type="PROSITE-ProRule" id="PRU00267"/>
    </source>
</evidence>
<dbReference type="InterPro" id="IPR036910">
    <property type="entry name" value="HMG_box_dom_sf"/>
</dbReference>
<evidence type="ECO:0000313" key="7">
    <source>
        <dbReference type="Proteomes" id="UP000320475"/>
    </source>
</evidence>
<feature type="DNA-binding region" description="HMG box" evidence="3">
    <location>
        <begin position="259"/>
        <end position="332"/>
    </location>
</feature>
<feature type="region of interest" description="Disordered" evidence="4">
    <location>
        <begin position="83"/>
        <end position="103"/>
    </location>
</feature>
<dbReference type="Gene3D" id="1.10.30.10">
    <property type="entry name" value="High mobility group box domain"/>
    <property type="match status" value="1"/>
</dbReference>
<feature type="region of interest" description="Disordered" evidence="4">
    <location>
        <begin position="1"/>
        <end position="21"/>
    </location>
</feature>
<dbReference type="VEuPathDB" id="FungiDB:SeMB42_g00168"/>
<dbReference type="Proteomes" id="UP000320475">
    <property type="component" value="Unassembled WGS sequence"/>
</dbReference>
<keyword evidence="1 3" id="KW-0238">DNA-binding</keyword>
<dbReference type="GO" id="GO:0000981">
    <property type="term" value="F:DNA-binding transcription factor activity, RNA polymerase II-specific"/>
    <property type="evidence" value="ECO:0007669"/>
    <property type="project" value="TreeGrafter"/>
</dbReference>
<dbReference type="InterPro" id="IPR009071">
    <property type="entry name" value="HMG_box_dom"/>
</dbReference>
<sequence length="438" mass="46529">MDRASQVFLYSPPLPTGDSTVTTTATTTATTTVATQPHPHSLKRSYSRSNTSAPDICDLFGDQNAFGDITNTLFEMDIPIPQPATPSGTARKRAPPLGSIPRAPSTGSWFSTSAVKLNTSSLSLVADPPFFDVSVPFKLEASVFAQQEVTLAMADVLPPRLGVVPTRLDVVPARLDDAGSAATLHEDDGCDAVTGDAAAHVTKKAKTAVDGTAIERRSSSAITMQSDAYVAASVKYTPALSADDTTKKGTKKEKPANAIPRPPNSFILYRRERHAAITADYKSAAGKVLNNNVISKIVASMWQNESPEVKALYTAKAEAAKKMHREKYPNYKYQPRKVARGPPKTAASDDKARHVAGVPAHAPIVPHTWLAPPTGPAMPFGAANGILAFHAPAASPAVAYDPAAYDQAMSVQALEDLLQHYVPNMMLLSSLGLDLSTM</sequence>
<keyword evidence="2 3" id="KW-0539">Nucleus</keyword>
<dbReference type="InterPro" id="IPR051356">
    <property type="entry name" value="SOX/SOX-like_TF"/>
</dbReference>
<dbReference type="EMBL" id="QEAM01000075">
    <property type="protein sequence ID" value="TPX47543.1"/>
    <property type="molecule type" value="Genomic_DNA"/>
</dbReference>
<evidence type="ECO:0000259" key="5">
    <source>
        <dbReference type="PROSITE" id="PS50118"/>
    </source>
</evidence>
<feature type="compositionally biased region" description="Basic and acidic residues" evidence="4">
    <location>
        <begin position="244"/>
        <end position="255"/>
    </location>
</feature>
<dbReference type="Pfam" id="PF00505">
    <property type="entry name" value="HMG_box"/>
    <property type="match status" value="1"/>
</dbReference>
<dbReference type="GO" id="GO:0005634">
    <property type="term" value="C:nucleus"/>
    <property type="evidence" value="ECO:0007669"/>
    <property type="project" value="UniProtKB-UniRule"/>
</dbReference>
<dbReference type="PANTHER" id="PTHR45789:SF2">
    <property type="entry name" value="FI18025P1"/>
    <property type="match status" value="1"/>
</dbReference>
<dbReference type="PANTHER" id="PTHR45789">
    <property type="entry name" value="FI18025P1"/>
    <property type="match status" value="1"/>
</dbReference>
<evidence type="ECO:0000256" key="1">
    <source>
        <dbReference type="ARBA" id="ARBA00023125"/>
    </source>
</evidence>
<organism evidence="6 7">
    <name type="scientific">Synchytrium endobioticum</name>
    <dbReference type="NCBI Taxonomy" id="286115"/>
    <lineage>
        <taxon>Eukaryota</taxon>
        <taxon>Fungi</taxon>
        <taxon>Fungi incertae sedis</taxon>
        <taxon>Chytridiomycota</taxon>
        <taxon>Chytridiomycota incertae sedis</taxon>
        <taxon>Chytridiomycetes</taxon>
        <taxon>Synchytriales</taxon>
        <taxon>Synchytriaceae</taxon>
        <taxon>Synchytrium</taxon>
    </lineage>
</organism>
<dbReference type="SMART" id="SM00398">
    <property type="entry name" value="HMG"/>
    <property type="match status" value="1"/>
</dbReference>
<dbReference type="CDD" id="cd01389">
    <property type="entry name" value="HMG-box_ROX1-like"/>
    <property type="match status" value="1"/>
</dbReference>
<name>A0A507D7R7_9FUNG</name>
<dbReference type="OrthoDB" id="6247875at2759"/>